<protein>
    <submittedName>
        <fullName evidence="2">Cupin domain-containing protein</fullName>
    </submittedName>
</protein>
<dbReference type="PANTHER" id="PTHR36440">
    <property type="entry name" value="PUTATIVE (AFU_ORTHOLOGUE AFUA_8G07350)-RELATED"/>
    <property type="match status" value="1"/>
</dbReference>
<organism evidence="2 3">
    <name type="scientific">Rhizobium glycinendophyticum</name>
    <dbReference type="NCBI Taxonomy" id="2589807"/>
    <lineage>
        <taxon>Bacteria</taxon>
        <taxon>Pseudomonadati</taxon>
        <taxon>Pseudomonadota</taxon>
        <taxon>Alphaproteobacteria</taxon>
        <taxon>Hyphomicrobiales</taxon>
        <taxon>Rhizobiaceae</taxon>
        <taxon>Rhizobium/Agrobacterium group</taxon>
        <taxon>Rhizobium</taxon>
    </lineage>
</organism>
<dbReference type="InterPro" id="IPR011051">
    <property type="entry name" value="RmlC_Cupin_sf"/>
</dbReference>
<gene>
    <name evidence="2" type="ORF">FJQ55_05965</name>
</gene>
<comment type="caution">
    <text evidence="2">The sequence shown here is derived from an EMBL/GenBank/DDBJ whole genome shotgun (WGS) entry which is preliminary data.</text>
</comment>
<dbReference type="InterPro" id="IPR053146">
    <property type="entry name" value="QDO-like"/>
</dbReference>
<dbReference type="RefSeq" id="WP_140826746.1">
    <property type="nucleotide sequence ID" value="NZ_VFYP01000001.1"/>
</dbReference>
<proteinExistence type="predicted"/>
<dbReference type="EMBL" id="VFYP01000001">
    <property type="protein sequence ID" value="TPP10399.1"/>
    <property type="molecule type" value="Genomic_DNA"/>
</dbReference>
<evidence type="ECO:0000313" key="2">
    <source>
        <dbReference type="EMBL" id="TPP10399.1"/>
    </source>
</evidence>
<dbReference type="Gene3D" id="2.60.120.10">
    <property type="entry name" value="Jelly Rolls"/>
    <property type="match status" value="1"/>
</dbReference>
<accession>A0A504U7G8</accession>
<dbReference type="Pfam" id="PF07883">
    <property type="entry name" value="Cupin_2"/>
    <property type="match status" value="1"/>
</dbReference>
<evidence type="ECO:0000259" key="1">
    <source>
        <dbReference type="Pfam" id="PF07883"/>
    </source>
</evidence>
<name>A0A504U7G8_9HYPH</name>
<dbReference type="InterPro" id="IPR013096">
    <property type="entry name" value="Cupin_2"/>
</dbReference>
<feature type="domain" description="Cupin type-2" evidence="1">
    <location>
        <begin position="39"/>
        <end position="92"/>
    </location>
</feature>
<dbReference type="InterPro" id="IPR014710">
    <property type="entry name" value="RmlC-like_jellyroll"/>
</dbReference>
<dbReference type="PANTHER" id="PTHR36440:SF1">
    <property type="entry name" value="PUTATIVE (AFU_ORTHOLOGUE AFUA_8G07350)-RELATED"/>
    <property type="match status" value="1"/>
</dbReference>
<dbReference type="SUPFAM" id="SSF51182">
    <property type="entry name" value="RmlC-like cupins"/>
    <property type="match status" value="1"/>
</dbReference>
<reference evidence="2 3" key="1">
    <citation type="submission" date="2019-06" db="EMBL/GenBank/DDBJ databases">
        <title>Rhizobium sp. CL12 isolated from roots of soybean.</title>
        <authorList>
            <person name="Wang C."/>
        </authorList>
    </citation>
    <scope>NUCLEOTIDE SEQUENCE [LARGE SCALE GENOMIC DNA]</scope>
    <source>
        <strain evidence="2 3">CL12</strain>
    </source>
</reference>
<dbReference type="OrthoDB" id="9798709at2"/>
<dbReference type="AlphaFoldDB" id="A0A504U7G8"/>
<sequence length="151" mass="16855">MTATPENLWFMTAQLLVHLKQADNEEGLSIIEHRMAKDFAPPLHVHHQESETFVILEGRFRFRRDDDVIEASAGDTIHLPKDCVHGFRVLSDYGRCLTITNGPFENMVRAAARPAVRNALPEQLPPTPEQQQALARICSAHAIDLLGAPIA</sequence>
<dbReference type="Proteomes" id="UP000316429">
    <property type="component" value="Unassembled WGS sequence"/>
</dbReference>
<evidence type="ECO:0000313" key="3">
    <source>
        <dbReference type="Proteomes" id="UP000316429"/>
    </source>
</evidence>
<keyword evidence="3" id="KW-1185">Reference proteome</keyword>